<sequence length="152" mass="17765">MKGSYPCCKDNLLVGSTTGKYYNICNVSEIHNPNYTCVVWLSGNVHQTFKISTFPGYLNDWIYELRFNILNHIMVNWRKLFNMIAEKNIKTLSIIADDAYVFYDYSQKLFSLYSSIIEISYFHMLMILIGKNISVTGKMLYWTSMRGVSYIL</sequence>
<evidence type="ECO:0000256" key="1">
    <source>
        <dbReference type="SAM" id="Phobius"/>
    </source>
</evidence>
<accession>A0A481ZF40</accession>
<dbReference type="EMBL" id="MK500605">
    <property type="protein sequence ID" value="QBK93802.1"/>
    <property type="molecule type" value="Genomic_DNA"/>
</dbReference>
<keyword evidence="1" id="KW-0812">Transmembrane</keyword>
<gene>
    <name evidence="2" type="ORF">LCPAC406_01160</name>
</gene>
<keyword evidence="1" id="KW-1133">Transmembrane helix</keyword>
<reference evidence="2" key="1">
    <citation type="journal article" date="2019" name="MBio">
        <title>Virus Genomes from Deep Sea Sediments Expand the Ocean Megavirome and Support Independent Origins of Viral Gigantism.</title>
        <authorList>
            <person name="Backstrom D."/>
            <person name="Yutin N."/>
            <person name="Jorgensen S.L."/>
            <person name="Dharamshi J."/>
            <person name="Homa F."/>
            <person name="Zaremba-Niedwiedzka K."/>
            <person name="Spang A."/>
            <person name="Wolf Y.I."/>
            <person name="Koonin E.V."/>
            <person name="Ettema T.J."/>
        </authorList>
    </citation>
    <scope>NUCLEOTIDE SEQUENCE</scope>
</reference>
<protein>
    <submittedName>
        <fullName evidence="2">Uncharacterized protein</fullName>
    </submittedName>
</protein>
<evidence type="ECO:0000313" key="2">
    <source>
        <dbReference type="EMBL" id="QBK93802.1"/>
    </source>
</evidence>
<organism evidence="2">
    <name type="scientific">Pithovirus LCPAC406</name>
    <dbReference type="NCBI Taxonomy" id="2506599"/>
    <lineage>
        <taxon>Viruses</taxon>
        <taxon>Pithoviruses</taxon>
    </lineage>
</organism>
<name>A0A481ZF40_9VIRU</name>
<feature type="transmembrane region" description="Helical" evidence="1">
    <location>
        <begin position="110"/>
        <end position="129"/>
    </location>
</feature>
<proteinExistence type="predicted"/>
<keyword evidence="1" id="KW-0472">Membrane</keyword>